<name>A0A7K1UCF3_9BACT</name>
<proteinExistence type="predicted"/>
<comment type="caution">
    <text evidence="1">The sequence shown here is derived from an EMBL/GenBank/DDBJ whole genome shotgun (WGS) entry which is preliminary data.</text>
</comment>
<dbReference type="AlphaFoldDB" id="A0A7K1UCF3"/>
<dbReference type="Proteomes" id="UP000461730">
    <property type="component" value="Unassembled WGS sequence"/>
</dbReference>
<reference evidence="1 2" key="1">
    <citation type="submission" date="2019-12" db="EMBL/GenBank/DDBJ databases">
        <title>Chitinophaga sp. strain ysch24 (GDMCC 1.1355), whole genome shotgun sequence.</title>
        <authorList>
            <person name="Zhang X."/>
        </authorList>
    </citation>
    <scope>NUCLEOTIDE SEQUENCE [LARGE SCALE GENOMIC DNA]</scope>
    <source>
        <strain evidence="2">ysch24</strain>
    </source>
</reference>
<gene>
    <name evidence="1" type="ORF">GO493_27630</name>
</gene>
<sequence length="67" mass="8013">MEKVYKDLQAHPSFKKIQNVSAVDTISNNIRLTFFVYNNTIWENCEEVLYFMVQNKDYSSIDYSIEH</sequence>
<organism evidence="1 2">
    <name type="scientific">Chitinophaga tropicalis</name>
    <dbReference type="NCBI Taxonomy" id="2683588"/>
    <lineage>
        <taxon>Bacteria</taxon>
        <taxon>Pseudomonadati</taxon>
        <taxon>Bacteroidota</taxon>
        <taxon>Chitinophagia</taxon>
        <taxon>Chitinophagales</taxon>
        <taxon>Chitinophagaceae</taxon>
        <taxon>Chitinophaga</taxon>
    </lineage>
</organism>
<accession>A0A7K1UCF3</accession>
<evidence type="ECO:0000313" key="2">
    <source>
        <dbReference type="Proteomes" id="UP000461730"/>
    </source>
</evidence>
<dbReference type="RefSeq" id="WP_157309482.1">
    <property type="nucleotide sequence ID" value="NZ_WRXN01000018.1"/>
</dbReference>
<dbReference type="EMBL" id="WRXN01000018">
    <property type="protein sequence ID" value="MVT12062.1"/>
    <property type="molecule type" value="Genomic_DNA"/>
</dbReference>
<keyword evidence="2" id="KW-1185">Reference proteome</keyword>
<evidence type="ECO:0000313" key="1">
    <source>
        <dbReference type="EMBL" id="MVT12062.1"/>
    </source>
</evidence>
<protein>
    <submittedName>
        <fullName evidence="1">Uncharacterized protein</fullName>
    </submittedName>
</protein>